<dbReference type="PRINTS" id="PR00133">
    <property type="entry name" value="GLHYDRLASE3"/>
</dbReference>
<evidence type="ECO:0000259" key="3">
    <source>
        <dbReference type="PROSITE" id="PS51820"/>
    </source>
</evidence>
<comment type="similarity">
    <text evidence="1">Belongs to the glycosyl hydrolase 3 family.</text>
</comment>
<dbReference type="Pfam" id="PF14310">
    <property type="entry name" value="Fn3-like"/>
    <property type="match status" value="1"/>
</dbReference>
<dbReference type="Pfam" id="PF00933">
    <property type="entry name" value="Glyco_hydro_3"/>
    <property type="match status" value="1"/>
</dbReference>
<name>A0ABY5KYE0_9CELL</name>
<feature type="domain" description="PA14" evidence="3">
    <location>
        <begin position="413"/>
        <end position="562"/>
    </location>
</feature>
<dbReference type="InterPro" id="IPR026891">
    <property type="entry name" value="Fn3-like"/>
</dbReference>
<evidence type="ECO:0000313" key="4">
    <source>
        <dbReference type="EMBL" id="UUI75526.1"/>
    </source>
</evidence>
<dbReference type="PANTHER" id="PTHR42715:SF10">
    <property type="entry name" value="BETA-GLUCOSIDASE"/>
    <property type="match status" value="1"/>
</dbReference>
<dbReference type="Gene3D" id="2.60.40.10">
    <property type="entry name" value="Immunoglobulins"/>
    <property type="match status" value="1"/>
</dbReference>
<dbReference type="InterPro" id="IPR013783">
    <property type="entry name" value="Ig-like_fold"/>
</dbReference>
<proteinExistence type="inferred from homology"/>
<accession>A0ABY5KYE0</accession>
<dbReference type="SMART" id="SM01217">
    <property type="entry name" value="Fn3_like"/>
    <property type="match status" value="1"/>
</dbReference>
<dbReference type="InterPro" id="IPR036881">
    <property type="entry name" value="Glyco_hydro_3_C_sf"/>
</dbReference>
<dbReference type="Gene3D" id="2.60.120.260">
    <property type="entry name" value="Galactose-binding domain-like"/>
    <property type="match status" value="1"/>
</dbReference>
<dbReference type="InterPro" id="IPR001764">
    <property type="entry name" value="Glyco_hydro_3_N"/>
</dbReference>
<dbReference type="GO" id="GO:0016787">
    <property type="term" value="F:hydrolase activity"/>
    <property type="evidence" value="ECO:0007669"/>
    <property type="project" value="UniProtKB-KW"/>
</dbReference>
<evidence type="ECO:0000313" key="5">
    <source>
        <dbReference type="Proteomes" id="UP001316189"/>
    </source>
</evidence>
<gene>
    <name evidence="4" type="ORF">NP064_00935</name>
</gene>
<keyword evidence="2 4" id="KW-0378">Hydrolase</keyword>
<dbReference type="InterPro" id="IPR037524">
    <property type="entry name" value="PA14/GLEYA"/>
</dbReference>
<dbReference type="PANTHER" id="PTHR42715">
    <property type="entry name" value="BETA-GLUCOSIDASE"/>
    <property type="match status" value="1"/>
</dbReference>
<dbReference type="SUPFAM" id="SSF52279">
    <property type="entry name" value="Beta-D-glucan exohydrolase, C-terminal domain"/>
    <property type="match status" value="1"/>
</dbReference>
<dbReference type="Gene3D" id="3.20.20.300">
    <property type="entry name" value="Glycoside hydrolase, family 3, N-terminal domain"/>
    <property type="match status" value="1"/>
</dbReference>
<sequence>MTTSLTLTDASLDGLLARLTLAQKVRLLTGADIWSLHPEPEIGLRAIVMSDGPSGVRGTVWDERDPSLNLPSATALAATWDPDLAYRYGAAMAREARRKGVDVVLGPTINLHRSPLGGRHFEAYSEDPLLTAVIADAVVRGLQDHGVAACPKHYVANDFETERFTASVDVSAKALHELYLQPFEHVVTHAGAWSLMSAYSGVDGVTMSESDLLRTPLKDAWGFDGVVVSDWTAVRSLDAARAAQDLAMPGPDGPWGEALVAAVEAGDIPAATVDEKVRRLLLLAARVGALAVEGAEDGTPPADEPPAEVDPDAVLLAREVEVRGMVLARNDGALPLLPPDAPAPRRIAVLGQSAVQPRTQGGGSATVMPTRTVSPVDGLRAALPDVDIVHATGALAHQGVVPFDLDEVRDPQTGEHGLRARFLAADGAVVLDEVRRSSALMWLGDAPDAAVFELVAEFTPTATGEIELGFATVGSTVLEVDGEPVLEVTLGADSDDLAAGLMAPPSATTRVHVEGGRAYRLRWRRVVAPLGAGQDGMARSVGFTAGWRPVVDSPEQLIAEAAALAREADVAVVVVGTNEQVESEGLDRQDLRLPGAQDDLVRAVADANPRTVVVVDAGSPVLMPWRDQVGAVLLTWFGGQEYGNALAEVLVGSREPGGRLPTTWPAAQEDVPVLDVTPRDGVLRYAEGIHIGYRAWLRAGAVPAYRFGHGLGYTSWSYDAVRVEPEGHDVIVRVALTNTGLRRGREVAQVYLERGDSVVERPVRWLAGWAVVAADPGEHVTAEVRLAARAFQHWDAASGAWAAEPGPFTVLVGGDVAADRLAATVVR</sequence>
<dbReference type="RefSeq" id="WP_227568381.1">
    <property type="nucleotide sequence ID" value="NZ_CP101988.1"/>
</dbReference>
<dbReference type="InterPro" id="IPR036962">
    <property type="entry name" value="Glyco_hydro_3_N_sf"/>
</dbReference>
<dbReference type="EMBL" id="CP101988">
    <property type="protein sequence ID" value="UUI75526.1"/>
    <property type="molecule type" value="Genomic_DNA"/>
</dbReference>
<dbReference type="InterPro" id="IPR050288">
    <property type="entry name" value="Cellulose_deg_GH3"/>
</dbReference>
<keyword evidence="5" id="KW-1185">Reference proteome</keyword>
<dbReference type="InterPro" id="IPR002772">
    <property type="entry name" value="Glyco_hydro_3_C"/>
</dbReference>
<dbReference type="Gene3D" id="3.40.50.1700">
    <property type="entry name" value="Glycoside hydrolase family 3 C-terminal domain"/>
    <property type="match status" value="1"/>
</dbReference>
<dbReference type="PROSITE" id="PS51820">
    <property type="entry name" value="PA14"/>
    <property type="match status" value="1"/>
</dbReference>
<reference evidence="4 5" key="1">
    <citation type="submission" date="2022-07" db="EMBL/GenBank/DDBJ databases">
        <title>Novel species in genus cellulomonas.</title>
        <authorList>
            <person name="Ye L."/>
        </authorList>
    </citation>
    <scope>NUCLEOTIDE SEQUENCE [LARGE SCALE GENOMIC DNA]</scope>
    <source>
        <strain evidence="5">zg-Y338</strain>
    </source>
</reference>
<dbReference type="Proteomes" id="UP001316189">
    <property type="component" value="Chromosome"/>
</dbReference>
<dbReference type="InterPro" id="IPR017853">
    <property type="entry name" value="GH"/>
</dbReference>
<organism evidence="4 5">
    <name type="scientific">Cellulomonas chengniuliangii</name>
    <dbReference type="NCBI Taxonomy" id="2968084"/>
    <lineage>
        <taxon>Bacteria</taxon>
        <taxon>Bacillati</taxon>
        <taxon>Actinomycetota</taxon>
        <taxon>Actinomycetes</taxon>
        <taxon>Micrococcales</taxon>
        <taxon>Cellulomonadaceae</taxon>
        <taxon>Cellulomonas</taxon>
    </lineage>
</organism>
<evidence type="ECO:0000256" key="2">
    <source>
        <dbReference type="ARBA" id="ARBA00022801"/>
    </source>
</evidence>
<evidence type="ECO:0000256" key="1">
    <source>
        <dbReference type="ARBA" id="ARBA00005336"/>
    </source>
</evidence>
<dbReference type="SUPFAM" id="SSF51445">
    <property type="entry name" value="(Trans)glycosidases"/>
    <property type="match status" value="1"/>
</dbReference>
<protein>
    <submittedName>
        <fullName evidence="4">Glycoside hydrolase family 3 C-terminal domain-containing protein</fullName>
    </submittedName>
</protein>
<dbReference type="Pfam" id="PF01915">
    <property type="entry name" value="Glyco_hydro_3_C"/>
    <property type="match status" value="1"/>
</dbReference>